<dbReference type="PROSITE" id="PS51996">
    <property type="entry name" value="TR_MART"/>
    <property type="match status" value="2"/>
</dbReference>
<organism evidence="1 3">
    <name type="scientific">Rotaria socialis</name>
    <dbReference type="NCBI Taxonomy" id="392032"/>
    <lineage>
        <taxon>Eukaryota</taxon>
        <taxon>Metazoa</taxon>
        <taxon>Spiralia</taxon>
        <taxon>Gnathifera</taxon>
        <taxon>Rotifera</taxon>
        <taxon>Eurotatoria</taxon>
        <taxon>Bdelloidea</taxon>
        <taxon>Philodinida</taxon>
        <taxon>Philodinidae</taxon>
        <taxon>Rotaria</taxon>
    </lineage>
</organism>
<dbReference type="Proteomes" id="UP000663848">
    <property type="component" value="Unassembled WGS sequence"/>
</dbReference>
<dbReference type="AlphaFoldDB" id="A0A818ZYZ6"/>
<evidence type="ECO:0000313" key="3">
    <source>
        <dbReference type="Proteomes" id="UP000663872"/>
    </source>
</evidence>
<accession>A0A818ZYZ6</accession>
<comment type="caution">
    <text evidence="1">The sequence shown here is derived from an EMBL/GenBank/DDBJ whole genome shotgun (WGS) entry which is preliminary data.</text>
</comment>
<dbReference type="Proteomes" id="UP000663872">
    <property type="component" value="Unassembled WGS sequence"/>
</dbReference>
<dbReference type="EMBL" id="CAJNYT010005804">
    <property type="protein sequence ID" value="CAF3775761.1"/>
    <property type="molecule type" value="Genomic_DNA"/>
</dbReference>
<name>A0A818ZYZ6_9BILA</name>
<gene>
    <name evidence="1" type="ORF">GRG538_LOCUS32762</name>
    <name evidence="2" type="ORF">QYT958_LOCUS14455</name>
</gene>
<dbReference type="SUPFAM" id="SSF56399">
    <property type="entry name" value="ADP-ribosylation"/>
    <property type="match status" value="2"/>
</dbReference>
<reference evidence="1" key="1">
    <citation type="submission" date="2021-02" db="EMBL/GenBank/DDBJ databases">
        <authorList>
            <person name="Nowell W R."/>
        </authorList>
    </citation>
    <scope>NUCLEOTIDE SEQUENCE</scope>
</reference>
<dbReference type="Gene3D" id="3.90.176.10">
    <property type="entry name" value="Toxin ADP-ribosyltransferase, Chain A, domain 1"/>
    <property type="match status" value="2"/>
</dbReference>
<protein>
    <submittedName>
        <fullName evidence="1">Uncharacterized protein</fullName>
    </submittedName>
</protein>
<dbReference type="EMBL" id="CAJOBR010001931">
    <property type="protein sequence ID" value="CAF4645670.1"/>
    <property type="molecule type" value="Genomic_DNA"/>
</dbReference>
<evidence type="ECO:0000313" key="2">
    <source>
        <dbReference type="EMBL" id="CAF4645670.1"/>
    </source>
</evidence>
<sequence length="689" mass="81190">MPVECRKKEKLSYNTNDSIYYVNKANEIQVLANISIASKTRLYTRIRDLPSENTQEPTKKLNVVIFDINIDINDRILNNPRLEAKAFTGEHIDLCIDYIKSSITNTYLFISNTISNETIQVISEISHIKFIYIFCNNDHYENYRFTNSKVQGTFNDVNTMFKKFQKDINELECNYYSQESSLQTIDDSSATILWWRIFDKILLHIRHTEITKDELVGLCRSWFCKNHTQLRLIDKFNLDYESYKAISWYTRDSFFYRLLNQTLRRDKYLNSIFTWRLVLTDIMSELMKTAQSTFFGRSNSHLIVYRGQYISLYELEKLKNAQGQLLCFNQFLSTSLNLDIARRFLGDSHSSESIVRSVLFEIEIDLYNITDTAHRFADISSSSYFAEEKEILFSMHSTFLVKSVELNDENIWRVHLKYEDNIWNTDFGERSIFSPHADEIFIRNLSKENKQFIAFQVLIDMILRLDQNKYAKDELLEFCRSKYENEPIEMRKINDFEQNYESKDAAKWYTKDSFLYRLLNTSLRIETIDSIVKMRYYIHDLHNQLAALQLSFIESLNGQMNLILYRGQVMKKNQLNEIQDNIGGFISINSFCSVTQDERVALAFSSMGKNVNPHEVSVIYEMTIDTNIRSTSYAKIDTLIPDEQEILFSMGATFKIGKIDELNAKIYSVKLTMMHIEDELWNKLIAHLK</sequence>
<proteinExistence type="predicted"/>
<evidence type="ECO:0000313" key="1">
    <source>
        <dbReference type="EMBL" id="CAF3775761.1"/>
    </source>
</evidence>